<reference evidence="4" key="1">
    <citation type="submission" date="2021-01" db="EMBL/GenBank/DDBJ databases">
        <authorList>
            <person name="Kaushik A."/>
        </authorList>
    </citation>
    <scope>NUCLEOTIDE SEQUENCE</scope>
    <source>
        <strain evidence="4">AG4-R118</strain>
    </source>
</reference>
<dbReference type="InterPro" id="IPR051276">
    <property type="entry name" value="Saccharopine_DH-like_oxidrdct"/>
</dbReference>
<keyword evidence="2" id="KW-1133">Transmembrane helix</keyword>
<dbReference type="PANTHER" id="PTHR12286">
    <property type="entry name" value="SACCHAROPINE DEHYDROGENASE-LIKE OXIDOREDUCTASE"/>
    <property type="match status" value="1"/>
</dbReference>
<sequence>MSEREFDILVIGATGYTGHLVIEYLANHTRASSLRIALGGRTLPKVQELAKKYQNVGAVYIDVSKEPSVAPAVSKARVVINIAGPYYSRGSVVVKACAQNGVHYVDLTAEAPWVAEIIDQYDYLAQQTKACIVPCSGYDSIPSDISTYLALQALEKQLAGKKPKSITSTAAHSSMGGVSGGTVASFFTIIEEVPKEQRWRGSGWGLSPICAPPGFSALPSVLYSLPRVKPTIWGGYFVMSVINSPIVRRSWGLRYRNTPESQRPTFLYDEFMTVKGNPFAGLLMSLTIFFATAMMILFPPLRWLAHKLFPKSGEGPAPENLDKGFFRVVNVAEGGDVAVKATIDGDGDPGYRLTSIMIVESALLLLDPNNFTEIGKEGGILTPSVAYGDALVKALEETGRFKFSVEVVEDRKAR</sequence>
<evidence type="ECO:0000313" key="4">
    <source>
        <dbReference type="EMBL" id="CAE6409909.1"/>
    </source>
</evidence>
<dbReference type="Gene3D" id="3.40.50.720">
    <property type="entry name" value="NAD(P)-binding Rossmann-like Domain"/>
    <property type="match status" value="1"/>
</dbReference>
<gene>
    <name evidence="4" type="ORF">RDB_LOCUS11036</name>
</gene>
<dbReference type="SUPFAM" id="SSF51735">
    <property type="entry name" value="NAD(P)-binding Rossmann-fold domains"/>
    <property type="match status" value="1"/>
</dbReference>
<dbReference type="InterPro" id="IPR005097">
    <property type="entry name" value="Sacchrp_dh_NADP-bd"/>
</dbReference>
<keyword evidence="2" id="KW-0812">Transmembrane</keyword>
<dbReference type="Pfam" id="PF03435">
    <property type="entry name" value="Sacchrp_dh_NADP"/>
    <property type="match status" value="1"/>
</dbReference>
<dbReference type="AlphaFoldDB" id="A0A8H2WWU6"/>
<feature type="transmembrane region" description="Helical" evidence="2">
    <location>
        <begin position="279"/>
        <end position="298"/>
    </location>
</feature>
<evidence type="ECO:0000259" key="3">
    <source>
        <dbReference type="Pfam" id="PF03435"/>
    </source>
</evidence>
<dbReference type="InterPro" id="IPR036291">
    <property type="entry name" value="NAD(P)-bd_dom_sf"/>
</dbReference>
<dbReference type="GO" id="GO:0005886">
    <property type="term" value="C:plasma membrane"/>
    <property type="evidence" value="ECO:0007669"/>
    <property type="project" value="TreeGrafter"/>
</dbReference>
<dbReference type="Proteomes" id="UP000663888">
    <property type="component" value="Unassembled WGS sequence"/>
</dbReference>
<dbReference type="GO" id="GO:0005811">
    <property type="term" value="C:lipid droplet"/>
    <property type="evidence" value="ECO:0007669"/>
    <property type="project" value="TreeGrafter"/>
</dbReference>
<proteinExistence type="inferred from homology"/>
<comment type="similarity">
    <text evidence="1">Belongs to the saccharopine dehydrogenase family.</text>
</comment>
<feature type="domain" description="Saccharopine dehydrogenase NADP binding" evidence="3">
    <location>
        <begin position="8"/>
        <end position="122"/>
    </location>
</feature>
<protein>
    <recommendedName>
        <fullName evidence="3">Saccharopine dehydrogenase NADP binding domain-containing protein</fullName>
    </recommendedName>
</protein>
<keyword evidence="2" id="KW-0472">Membrane</keyword>
<evidence type="ECO:0000256" key="1">
    <source>
        <dbReference type="ARBA" id="ARBA00038048"/>
    </source>
</evidence>
<accession>A0A8H2WWU6</accession>
<organism evidence="4 5">
    <name type="scientific">Rhizoctonia solani</name>
    <dbReference type="NCBI Taxonomy" id="456999"/>
    <lineage>
        <taxon>Eukaryota</taxon>
        <taxon>Fungi</taxon>
        <taxon>Dikarya</taxon>
        <taxon>Basidiomycota</taxon>
        <taxon>Agaricomycotina</taxon>
        <taxon>Agaricomycetes</taxon>
        <taxon>Cantharellales</taxon>
        <taxon>Ceratobasidiaceae</taxon>
        <taxon>Rhizoctonia</taxon>
    </lineage>
</organism>
<name>A0A8H2WWU6_9AGAM</name>
<dbReference type="EMBL" id="CAJMWX010000247">
    <property type="protein sequence ID" value="CAE6409909.1"/>
    <property type="molecule type" value="Genomic_DNA"/>
</dbReference>
<evidence type="ECO:0000313" key="5">
    <source>
        <dbReference type="Proteomes" id="UP000663888"/>
    </source>
</evidence>
<dbReference type="PANTHER" id="PTHR12286:SF5">
    <property type="entry name" value="SACCHAROPINE DEHYDROGENASE-LIKE OXIDOREDUCTASE"/>
    <property type="match status" value="1"/>
</dbReference>
<comment type="caution">
    <text evidence="4">The sequence shown here is derived from an EMBL/GenBank/DDBJ whole genome shotgun (WGS) entry which is preliminary data.</text>
</comment>
<dbReference type="GO" id="GO:0005739">
    <property type="term" value="C:mitochondrion"/>
    <property type="evidence" value="ECO:0007669"/>
    <property type="project" value="TreeGrafter"/>
</dbReference>
<dbReference type="GO" id="GO:0009247">
    <property type="term" value="P:glycolipid biosynthetic process"/>
    <property type="evidence" value="ECO:0007669"/>
    <property type="project" value="TreeGrafter"/>
</dbReference>
<evidence type="ECO:0000256" key="2">
    <source>
        <dbReference type="SAM" id="Phobius"/>
    </source>
</evidence>